<sequence>MFSVKGGGAGETVCAVSLASSVSGRGGSPAPKKESVGRDSERVRKKCWKKIPLGRQRQDVSFDAATKVRREP</sequence>
<evidence type="ECO:0000256" key="1">
    <source>
        <dbReference type="SAM" id="MobiDB-lite"/>
    </source>
</evidence>
<keyword evidence="3" id="KW-1185">Reference proteome</keyword>
<dbReference type="Proteomes" id="UP000327118">
    <property type="component" value="Unassembled WGS sequence"/>
</dbReference>
<proteinExistence type="predicted"/>
<gene>
    <name evidence="2" type="ORF">BDV28DRAFT_144579</name>
</gene>
<dbReference type="AlphaFoldDB" id="A0A5N6YWD1"/>
<organism evidence="2 3">
    <name type="scientific">Aspergillus coremiiformis</name>
    <dbReference type="NCBI Taxonomy" id="138285"/>
    <lineage>
        <taxon>Eukaryota</taxon>
        <taxon>Fungi</taxon>
        <taxon>Dikarya</taxon>
        <taxon>Ascomycota</taxon>
        <taxon>Pezizomycotina</taxon>
        <taxon>Eurotiomycetes</taxon>
        <taxon>Eurotiomycetidae</taxon>
        <taxon>Eurotiales</taxon>
        <taxon>Aspergillaceae</taxon>
        <taxon>Aspergillus</taxon>
        <taxon>Aspergillus subgen. Circumdati</taxon>
    </lineage>
</organism>
<dbReference type="EMBL" id="ML740733">
    <property type="protein sequence ID" value="KAE8347990.1"/>
    <property type="molecule type" value="Genomic_DNA"/>
</dbReference>
<protein>
    <submittedName>
        <fullName evidence="2">Uncharacterized protein</fullName>
    </submittedName>
</protein>
<accession>A0A5N6YWD1</accession>
<feature type="region of interest" description="Disordered" evidence="1">
    <location>
        <begin position="20"/>
        <end position="50"/>
    </location>
</feature>
<feature type="compositionally biased region" description="Basic and acidic residues" evidence="1">
    <location>
        <begin position="31"/>
        <end position="42"/>
    </location>
</feature>
<evidence type="ECO:0000313" key="3">
    <source>
        <dbReference type="Proteomes" id="UP000327118"/>
    </source>
</evidence>
<reference evidence="3" key="1">
    <citation type="submission" date="2019-04" db="EMBL/GenBank/DDBJ databases">
        <title>Friends and foes A comparative genomics studyof 23 Aspergillus species from section Flavi.</title>
        <authorList>
            <consortium name="DOE Joint Genome Institute"/>
            <person name="Kjaerbolling I."/>
            <person name="Vesth T."/>
            <person name="Frisvad J.C."/>
            <person name="Nybo J.L."/>
            <person name="Theobald S."/>
            <person name="Kildgaard S."/>
            <person name="Isbrandt T."/>
            <person name="Kuo A."/>
            <person name="Sato A."/>
            <person name="Lyhne E.K."/>
            <person name="Kogle M.E."/>
            <person name="Wiebenga A."/>
            <person name="Kun R.S."/>
            <person name="Lubbers R.J."/>
            <person name="Makela M.R."/>
            <person name="Barry K."/>
            <person name="Chovatia M."/>
            <person name="Clum A."/>
            <person name="Daum C."/>
            <person name="Haridas S."/>
            <person name="He G."/>
            <person name="LaButti K."/>
            <person name="Lipzen A."/>
            <person name="Mondo S."/>
            <person name="Riley R."/>
            <person name="Salamov A."/>
            <person name="Simmons B.A."/>
            <person name="Magnuson J.K."/>
            <person name="Henrissat B."/>
            <person name="Mortensen U.H."/>
            <person name="Larsen T.O."/>
            <person name="Devries R.P."/>
            <person name="Grigoriev I.V."/>
            <person name="Machida M."/>
            <person name="Baker S.E."/>
            <person name="Andersen M.R."/>
        </authorList>
    </citation>
    <scope>NUCLEOTIDE SEQUENCE [LARGE SCALE GENOMIC DNA]</scope>
    <source>
        <strain evidence="3">CBS 553.77</strain>
    </source>
</reference>
<evidence type="ECO:0000313" key="2">
    <source>
        <dbReference type="EMBL" id="KAE8347990.1"/>
    </source>
</evidence>
<name>A0A5N6YWD1_9EURO</name>